<gene>
    <name evidence="1" type="ORF">V1477_015351</name>
</gene>
<sequence length="196" mass="21707">MAFSTDTNETFPPVVSLAISIEIVLNNVHRGKVHKPMKKPQLALSALESELSSSCARSPRRSTYACASPLASPHADSLSAPLYKSGHLLSDVHSNDSLQQTRIYFEEIEKTGNNPVDGSNRCELSVKPVLSIEPSDPSFIFSHHFSSFSSSLLFSTREFERITALDRAKGISKRPKKRNELVELPIVRRGTKAQEK</sequence>
<reference evidence="1 2" key="1">
    <citation type="journal article" date="2024" name="Ann. Entomol. Soc. Am.">
        <title>Genomic analyses of the southern and eastern yellowjacket wasps (Hymenoptera: Vespidae) reveal evolutionary signatures of social life.</title>
        <authorList>
            <person name="Catto M.A."/>
            <person name="Caine P.B."/>
            <person name="Orr S.E."/>
            <person name="Hunt B.G."/>
            <person name="Goodisman M.A.D."/>
        </authorList>
    </citation>
    <scope>NUCLEOTIDE SEQUENCE [LARGE SCALE GENOMIC DNA]</scope>
    <source>
        <strain evidence="1">232</strain>
        <tissue evidence="1">Head and thorax</tissue>
    </source>
</reference>
<evidence type="ECO:0000313" key="1">
    <source>
        <dbReference type="EMBL" id="KAL2731528.1"/>
    </source>
</evidence>
<name>A0ABD2BFK1_VESMC</name>
<evidence type="ECO:0000313" key="2">
    <source>
        <dbReference type="Proteomes" id="UP001607303"/>
    </source>
</evidence>
<dbReference type="Proteomes" id="UP001607303">
    <property type="component" value="Unassembled WGS sequence"/>
</dbReference>
<organism evidence="1 2">
    <name type="scientific">Vespula maculifrons</name>
    <name type="common">Eastern yellow jacket</name>
    <name type="synonym">Wasp</name>
    <dbReference type="NCBI Taxonomy" id="7453"/>
    <lineage>
        <taxon>Eukaryota</taxon>
        <taxon>Metazoa</taxon>
        <taxon>Ecdysozoa</taxon>
        <taxon>Arthropoda</taxon>
        <taxon>Hexapoda</taxon>
        <taxon>Insecta</taxon>
        <taxon>Pterygota</taxon>
        <taxon>Neoptera</taxon>
        <taxon>Endopterygota</taxon>
        <taxon>Hymenoptera</taxon>
        <taxon>Apocrita</taxon>
        <taxon>Aculeata</taxon>
        <taxon>Vespoidea</taxon>
        <taxon>Vespidae</taxon>
        <taxon>Vespinae</taxon>
        <taxon>Vespula</taxon>
    </lineage>
</organism>
<comment type="caution">
    <text evidence="1">The sequence shown here is derived from an EMBL/GenBank/DDBJ whole genome shotgun (WGS) entry which is preliminary data.</text>
</comment>
<accession>A0ABD2BFK1</accession>
<dbReference type="EMBL" id="JAYRBN010000076">
    <property type="protein sequence ID" value="KAL2731528.1"/>
    <property type="molecule type" value="Genomic_DNA"/>
</dbReference>
<protein>
    <submittedName>
        <fullName evidence="1">Uncharacterized protein</fullName>
    </submittedName>
</protein>
<dbReference type="AlphaFoldDB" id="A0ABD2BFK1"/>
<proteinExistence type="predicted"/>
<keyword evidence="2" id="KW-1185">Reference proteome</keyword>